<protein>
    <submittedName>
        <fullName evidence="1">ASZ1 protein</fullName>
    </submittedName>
</protein>
<reference evidence="1" key="1">
    <citation type="submission" date="2021-02" db="EMBL/GenBank/DDBJ databases">
        <authorList>
            <person name="Dougan E. K."/>
            <person name="Rhodes N."/>
            <person name="Thang M."/>
            <person name="Chan C."/>
        </authorList>
    </citation>
    <scope>NUCLEOTIDE SEQUENCE</scope>
</reference>
<proteinExistence type="predicted"/>
<evidence type="ECO:0000313" key="2">
    <source>
        <dbReference type="Proteomes" id="UP000649617"/>
    </source>
</evidence>
<sequence>METSMPAEDPPQTGLVAARDPPVDLEAWRRMFWICGGCPLRRYGSAGDGGYLLCDLQDRNSTMTPAYSYGIDGRDDWGQEVAARTGARLFQFDCFNTTGTECRSQDMMCPPTKFRAECLGVPGCSFDLPSGSLQEHFWRNHVRGFHPSAVADRSLLLKADIEGFEWDVFATAEPQLLRKFSQIVVEFHFPFLRIPIPESFHVVHQKALKNLLSLFVVVHVHPNPICRDPELGTCIEVTFAEPRLVNRHSCRPPRANHLDERSVDEENLDLWSIFREP</sequence>
<dbReference type="InterPro" id="IPR026913">
    <property type="entry name" value="METTL24"/>
</dbReference>
<organism evidence="1 2">
    <name type="scientific">Symbiodinium pilosum</name>
    <name type="common">Dinoflagellate</name>
    <dbReference type="NCBI Taxonomy" id="2952"/>
    <lineage>
        <taxon>Eukaryota</taxon>
        <taxon>Sar</taxon>
        <taxon>Alveolata</taxon>
        <taxon>Dinophyceae</taxon>
        <taxon>Suessiales</taxon>
        <taxon>Symbiodiniaceae</taxon>
        <taxon>Symbiodinium</taxon>
    </lineage>
</organism>
<comment type="caution">
    <text evidence="1">The sequence shown here is derived from an EMBL/GenBank/DDBJ whole genome shotgun (WGS) entry which is preliminary data.</text>
</comment>
<keyword evidence="2" id="KW-1185">Reference proteome</keyword>
<dbReference type="EMBL" id="CAJNIZ010005933">
    <property type="protein sequence ID" value="CAE7245894.1"/>
    <property type="molecule type" value="Genomic_DNA"/>
</dbReference>
<gene>
    <name evidence="1" type="primary">ASZ1</name>
    <name evidence="1" type="ORF">SPIL2461_LOCUS4493</name>
</gene>
<dbReference type="PANTHER" id="PTHR32026">
    <property type="entry name" value="METHYLTRANSFERASE-LIKE PROTEIN 24"/>
    <property type="match status" value="1"/>
</dbReference>
<name>A0A812LIW9_SYMPI</name>
<dbReference type="AlphaFoldDB" id="A0A812LIW9"/>
<dbReference type="Proteomes" id="UP000649617">
    <property type="component" value="Unassembled WGS sequence"/>
</dbReference>
<evidence type="ECO:0000313" key="1">
    <source>
        <dbReference type="EMBL" id="CAE7245894.1"/>
    </source>
</evidence>
<accession>A0A812LIW9</accession>
<dbReference type="OrthoDB" id="2011676at2759"/>